<dbReference type="STRING" id="33528.ENSGAFP00000029688"/>
<dbReference type="GO" id="GO:0007155">
    <property type="term" value="P:cell adhesion"/>
    <property type="evidence" value="ECO:0007669"/>
    <property type="project" value="UniProtKB-KW"/>
</dbReference>
<evidence type="ECO:0000256" key="10">
    <source>
        <dbReference type="ARBA" id="ARBA00022475"/>
    </source>
</evidence>
<evidence type="ECO:0000256" key="11">
    <source>
        <dbReference type="ARBA" id="ARBA00022692"/>
    </source>
</evidence>
<dbReference type="GO" id="GO:0030027">
    <property type="term" value="C:lamellipodium"/>
    <property type="evidence" value="ECO:0007669"/>
    <property type="project" value="UniProtKB-SubCell"/>
</dbReference>
<dbReference type="PANTHER" id="PTHR12067:SF5">
    <property type="entry name" value="PODOCALYXIN"/>
    <property type="match status" value="1"/>
</dbReference>
<evidence type="ECO:0000256" key="15">
    <source>
        <dbReference type="ARBA" id="ARBA00023136"/>
    </source>
</evidence>
<feature type="region of interest" description="Disordered" evidence="19">
    <location>
        <begin position="592"/>
        <end position="693"/>
    </location>
</feature>
<dbReference type="AlphaFoldDB" id="A0A315VLI8"/>
<dbReference type="GO" id="GO:0001726">
    <property type="term" value="C:ruffle"/>
    <property type="evidence" value="ECO:0007669"/>
    <property type="project" value="UniProtKB-SubCell"/>
</dbReference>
<feature type="compositionally biased region" description="Low complexity" evidence="19">
    <location>
        <begin position="683"/>
        <end position="693"/>
    </location>
</feature>
<accession>A0A315VLI8</accession>
<keyword evidence="22" id="KW-1185">Reference proteome</keyword>
<keyword evidence="14 20" id="KW-1133">Transmembrane helix</keyword>
<evidence type="ECO:0000256" key="13">
    <source>
        <dbReference type="ARBA" id="ARBA00022889"/>
    </source>
</evidence>
<feature type="compositionally biased region" description="Low complexity" evidence="19">
    <location>
        <begin position="508"/>
        <end position="523"/>
    </location>
</feature>
<comment type="caution">
    <text evidence="21">The sequence shown here is derived from an EMBL/GenBank/DDBJ whole genome shotgun (WGS) entry which is preliminary data.</text>
</comment>
<keyword evidence="15 20" id="KW-0472">Membrane</keyword>
<feature type="compositionally biased region" description="Polar residues" evidence="19">
    <location>
        <begin position="592"/>
        <end position="603"/>
    </location>
</feature>
<feature type="compositionally biased region" description="Polar residues" evidence="19">
    <location>
        <begin position="466"/>
        <end position="491"/>
    </location>
</feature>
<evidence type="ECO:0000256" key="1">
    <source>
        <dbReference type="ARBA" id="ARBA00004105"/>
    </source>
</evidence>
<keyword evidence="11 20" id="KW-0812">Transmembrane</keyword>
<reference evidence="21 22" key="1">
    <citation type="journal article" date="2018" name="G3 (Bethesda)">
        <title>A High-Quality Reference Genome for the Invasive Mosquitofish Gambusia affinis Using a Chicago Library.</title>
        <authorList>
            <person name="Hoffberg S.L."/>
            <person name="Troendle N.J."/>
            <person name="Glenn T.C."/>
            <person name="Mahmud O."/>
            <person name="Louha S."/>
            <person name="Chalopin D."/>
            <person name="Bennetzen J.L."/>
            <person name="Mauricio R."/>
        </authorList>
    </citation>
    <scope>NUCLEOTIDE SEQUENCE [LARGE SCALE GENOMIC DNA]</scope>
    <source>
        <strain evidence="21">NE01/NJP1002.9</strain>
        <tissue evidence="21">Muscle</tissue>
    </source>
</reference>
<evidence type="ECO:0000256" key="12">
    <source>
        <dbReference type="ARBA" id="ARBA00022729"/>
    </source>
</evidence>
<dbReference type="GO" id="GO:0033634">
    <property type="term" value="P:positive regulation of cell-cell adhesion mediated by integrin"/>
    <property type="evidence" value="ECO:0007669"/>
    <property type="project" value="TreeGrafter"/>
</dbReference>
<evidence type="ECO:0000256" key="17">
    <source>
        <dbReference type="ARBA" id="ARBA00023273"/>
    </source>
</evidence>
<dbReference type="InterPro" id="IPR013836">
    <property type="entry name" value="CD34/Podocalyxin"/>
</dbReference>
<evidence type="ECO:0000313" key="21">
    <source>
        <dbReference type="EMBL" id="PWA20027.1"/>
    </source>
</evidence>
<evidence type="ECO:0000256" key="16">
    <source>
        <dbReference type="ARBA" id="ARBA00023180"/>
    </source>
</evidence>
<gene>
    <name evidence="21" type="ORF">CCH79_00016087</name>
</gene>
<evidence type="ECO:0000256" key="14">
    <source>
        <dbReference type="ARBA" id="ARBA00022989"/>
    </source>
</evidence>
<keyword evidence="13" id="KW-0130">Cell adhesion</keyword>
<feature type="region of interest" description="Disordered" evidence="19">
    <location>
        <begin position="466"/>
        <end position="523"/>
    </location>
</feature>
<dbReference type="GO" id="GO:0031528">
    <property type="term" value="C:microvillus membrane"/>
    <property type="evidence" value="ECO:0007669"/>
    <property type="project" value="TreeGrafter"/>
</dbReference>
<evidence type="ECO:0000256" key="4">
    <source>
        <dbReference type="ARBA" id="ARBA00004466"/>
    </source>
</evidence>
<proteinExistence type="inferred from homology"/>
<feature type="region of interest" description="Disordered" evidence="19">
    <location>
        <begin position="401"/>
        <end position="435"/>
    </location>
</feature>
<evidence type="ECO:0000256" key="7">
    <source>
        <dbReference type="ARBA" id="ARBA00004510"/>
    </source>
</evidence>
<dbReference type="GO" id="GO:0016477">
    <property type="term" value="P:cell migration"/>
    <property type="evidence" value="ECO:0007669"/>
    <property type="project" value="InterPro"/>
</dbReference>
<evidence type="ECO:0000256" key="19">
    <source>
        <dbReference type="SAM" id="MobiDB-lite"/>
    </source>
</evidence>
<evidence type="ECO:0000256" key="6">
    <source>
        <dbReference type="ARBA" id="ARBA00004486"/>
    </source>
</evidence>
<dbReference type="EMBL" id="NHOQ01002007">
    <property type="protein sequence ID" value="PWA20027.1"/>
    <property type="molecule type" value="Genomic_DNA"/>
</dbReference>
<evidence type="ECO:0000256" key="20">
    <source>
        <dbReference type="SAM" id="Phobius"/>
    </source>
</evidence>
<dbReference type="InterPro" id="IPR017403">
    <property type="entry name" value="PODXL"/>
</dbReference>
<evidence type="ECO:0000256" key="5">
    <source>
        <dbReference type="ARBA" id="ARBA00004479"/>
    </source>
</evidence>
<evidence type="ECO:0000256" key="3">
    <source>
        <dbReference type="ARBA" id="ARBA00004285"/>
    </source>
</evidence>
<keyword evidence="10" id="KW-1003">Cell membrane</keyword>
<feature type="compositionally biased region" description="Low complexity" evidence="19">
    <location>
        <begin position="623"/>
        <end position="637"/>
    </location>
</feature>
<feature type="region of interest" description="Disordered" evidence="19">
    <location>
        <begin position="275"/>
        <end position="312"/>
    </location>
</feature>
<evidence type="ECO:0000256" key="18">
    <source>
        <dbReference type="ARBA" id="ARBA00031141"/>
    </source>
</evidence>
<dbReference type="GO" id="GO:0016324">
    <property type="term" value="C:apical plasma membrane"/>
    <property type="evidence" value="ECO:0007669"/>
    <property type="project" value="UniProtKB-SubCell"/>
</dbReference>
<keyword evidence="12" id="KW-0732">Signal</keyword>
<keyword evidence="16" id="KW-0325">Glycoprotein</keyword>
<dbReference type="GO" id="GO:0030175">
    <property type="term" value="C:filopodium"/>
    <property type="evidence" value="ECO:0007669"/>
    <property type="project" value="UniProtKB-SubCell"/>
</dbReference>
<evidence type="ECO:0000256" key="8">
    <source>
        <dbReference type="ARBA" id="ARBA00007029"/>
    </source>
</evidence>
<dbReference type="GO" id="GO:0045121">
    <property type="term" value="C:membrane raft"/>
    <property type="evidence" value="ECO:0007669"/>
    <property type="project" value="UniProtKB-SubCell"/>
</dbReference>
<dbReference type="Proteomes" id="UP000250572">
    <property type="component" value="Unassembled WGS sequence"/>
</dbReference>
<feature type="compositionally biased region" description="Polar residues" evidence="19">
    <location>
        <begin position="281"/>
        <end position="293"/>
    </location>
</feature>
<sequence length="896" mass="96200">MSTSNLEVELKENETVSNKNLKISVCHLVFDAERGAANHSRPCGPRTPGARLSSAGNAVEVILWNAISANKELFKAQQEVMNAVSQQQQKVQERWDWTALGQPLLSHDKEGRAELLLCKQLNSLEESGAGWSTIRDGASVGERLKNNGAAKETTEILFPQIPKNKLKEKGVTVAFVIGATSPKNKARARRVVLHEGRIHLEEDELRDRMRATLTVTWLLLSLSEYTTTPTTRLTFQHPFSEGSGCEGACRMCIPCWAATAGYVAERQREALEGRGDFLKNPSCTAEQKPQLTTAPPVRPSDQHKQASQPGLQGGTAAMWKSLCSAADLHPADPSSTQHARFLSQVDAYQRCGWYRHGPTASSSFLTSPPSLTPSSVSIEENLKQQQAVAGVAERQLGNVADFQHRTSIPERSKGRQVRNWAGGSPSSKAKKPKLAARSSEMRLWIKAASIAVKASICSESSDVALSSETGKSASPTTGLTTAPTSPESSTVHPVRSEKSMTVTPSAGTTNQQEPTTVTTTPPTTAVAVITTTTAQSDTSAQISVISATSSATITPATTAVTTAATTVISTSATGSTASNNYTVLTTATESNRGTTTLALTPSESAGKKTDNTVTITAGSPVGATFQRSQATSTAASSNEGNNAGPTTQTMTRPSNSNQVPEGNFTSSQAPTVKNSHVITKSLTTEATTRAGGTETNTEIFTVAQEDLTSAVTSDQPVLFSSFTDALHFHLQSTKNKTLVQLCKSFMSSLVNGTCIVKLQNNMSTIDSLMIEVDFNLVQEQLSKLNAEKKPAEEPTDNKTLTAILASCGALLIMIIILGVCVSQRRKPYNENQLHLTEELHTVENGYHDNPTLEVMEVQPEMQEKKMALNGEFSDSWIVPIDNLMKEDAPDEEDTHL</sequence>
<feature type="transmembrane region" description="Helical" evidence="20">
    <location>
        <begin position="800"/>
        <end position="821"/>
    </location>
</feature>
<comment type="similarity">
    <text evidence="8">Belongs to the podocalyxin family.</text>
</comment>
<dbReference type="PANTHER" id="PTHR12067">
    <property type="entry name" value="PODOCALYXIN"/>
    <property type="match status" value="1"/>
</dbReference>
<keyword evidence="17" id="KW-0966">Cell projection</keyword>
<protein>
    <recommendedName>
        <fullName evidence="9">Podocalyxin</fullName>
    </recommendedName>
    <alternativeName>
        <fullName evidence="18">Podocalyxin-like protein 1</fullName>
    </alternativeName>
</protein>
<feature type="compositionally biased region" description="Polar residues" evidence="19">
    <location>
        <begin position="638"/>
        <end position="682"/>
    </location>
</feature>
<dbReference type="GO" id="GO:0032534">
    <property type="term" value="P:regulation of microvillus assembly"/>
    <property type="evidence" value="ECO:0007669"/>
    <property type="project" value="TreeGrafter"/>
</dbReference>
<organism evidence="21 22">
    <name type="scientific">Gambusia affinis</name>
    <name type="common">Western mosquitofish</name>
    <name type="synonym">Heterandria affinis</name>
    <dbReference type="NCBI Taxonomy" id="33528"/>
    <lineage>
        <taxon>Eukaryota</taxon>
        <taxon>Metazoa</taxon>
        <taxon>Chordata</taxon>
        <taxon>Craniata</taxon>
        <taxon>Vertebrata</taxon>
        <taxon>Euteleostomi</taxon>
        <taxon>Actinopterygii</taxon>
        <taxon>Neopterygii</taxon>
        <taxon>Teleostei</taxon>
        <taxon>Neoteleostei</taxon>
        <taxon>Acanthomorphata</taxon>
        <taxon>Ovalentaria</taxon>
        <taxon>Atherinomorphae</taxon>
        <taxon>Cyprinodontiformes</taxon>
        <taxon>Poeciliidae</taxon>
        <taxon>Poeciliinae</taxon>
        <taxon>Gambusia</taxon>
    </lineage>
</organism>
<name>A0A315VLI8_GAMAF</name>
<feature type="compositionally biased region" description="Basic and acidic residues" evidence="19">
    <location>
        <begin position="402"/>
        <end position="413"/>
    </location>
</feature>
<evidence type="ECO:0000313" key="22">
    <source>
        <dbReference type="Proteomes" id="UP000250572"/>
    </source>
</evidence>
<dbReference type="GO" id="GO:0022408">
    <property type="term" value="P:negative regulation of cell-cell adhesion"/>
    <property type="evidence" value="ECO:0007669"/>
    <property type="project" value="TreeGrafter"/>
</dbReference>
<comment type="subcellular location">
    <subcellularLocation>
        <location evidence="2">Apical cell membrane</location>
    </subcellularLocation>
    <subcellularLocation>
        <location evidence="6">Cell projection</location>
        <location evidence="6">Filopodium</location>
    </subcellularLocation>
    <subcellularLocation>
        <location evidence="7">Cell projection</location>
        <location evidence="7">Lamellipodium</location>
    </subcellularLocation>
    <subcellularLocation>
        <location evidence="1">Cell projection</location>
        <location evidence="1">Microvillus</location>
    </subcellularLocation>
    <subcellularLocation>
        <location evidence="4">Cell projection</location>
        <location evidence="4">Ruffle</location>
    </subcellularLocation>
    <subcellularLocation>
        <location evidence="3">Membrane raft</location>
    </subcellularLocation>
    <subcellularLocation>
        <location evidence="5">Membrane</location>
        <topology evidence="5">Single-pass type I membrane protein</topology>
    </subcellularLocation>
</comment>
<evidence type="ECO:0000256" key="2">
    <source>
        <dbReference type="ARBA" id="ARBA00004221"/>
    </source>
</evidence>
<evidence type="ECO:0000256" key="9">
    <source>
        <dbReference type="ARBA" id="ARBA00017371"/>
    </source>
</evidence>
<dbReference type="Pfam" id="PF06365">
    <property type="entry name" value="CD34_antigen"/>
    <property type="match status" value="1"/>
</dbReference>